<evidence type="ECO:0008006" key="3">
    <source>
        <dbReference type="Google" id="ProtNLM"/>
    </source>
</evidence>
<accession>A0ABM5KE04</accession>
<sequence>MKKKKSESTQLCFLKTKKMKLNLIFFAFAICIIGVQPNALPGSSALSPQSAQALVNFAEKILEEAKNPERVQKTVIEQTEQLKKTFSIETSERSVIPDLQYLVALFLHGLGDVVRLVLPPGEDLYHVIAKGLQKVVRWFVHDNEPLLDLLDKLIVAGENIARVAINSAIAILLGHPVEHQHNLEQHVEHQHNLDQPVEHQHNLDQPVEHNLW</sequence>
<protein>
    <recommendedName>
        <fullName evidence="3">Secreted protein</fullName>
    </recommendedName>
</protein>
<reference evidence="1" key="1">
    <citation type="submission" date="2025-05" db="UniProtKB">
        <authorList>
            <consortium name="EnsemblMetazoa"/>
        </authorList>
    </citation>
    <scope>IDENTIFICATION</scope>
</reference>
<dbReference type="GeneID" id="114331188"/>
<evidence type="ECO:0000313" key="2">
    <source>
        <dbReference type="Proteomes" id="UP001652700"/>
    </source>
</evidence>
<dbReference type="Proteomes" id="UP001652700">
    <property type="component" value="Unplaced"/>
</dbReference>
<evidence type="ECO:0000313" key="1">
    <source>
        <dbReference type="EnsemblMetazoa" id="XP_050508431.1"/>
    </source>
</evidence>
<proteinExistence type="predicted"/>
<keyword evidence="2" id="KW-1185">Reference proteome</keyword>
<organism evidence="1 2">
    <name type="scientific">Diabrotica virgifera virgifera</name>
    <name type="common">western corn rootworm</name>
    <dbReference type="NCBI Taxonomy" id="50390"/>
    <lineage>
        <taxon>Eukaryota</taxon>
        <taxon>Metazoa</taxon>
        <taxon>Ecdysozoa</taxon>
        <taxon>Arthropoda</taxon>
        <taxon>Hexapoda</taxon>
        <taxon>Insecta</taxon>
        <taxon>Pterygota</taxon>
        <taxon>Neoptera</taxon>
        <taxon>Endopterygota</taxon>
        <taxon>Coleoptera</taxon>
        <taxon>Polyphaga</taxon>
        <taxon>Cucujiformia</taxon>
        <taxon>Chrysomeloidea</taxon>
        <taxon>Chrysomelidae</taxon>
        <taxon>Galerucinae</taxon>
        <taxon>Diabroticina</taxon>
        <taxon>Diabroticites</taxon>
        <taxon>Diabrotica</taxon>
    </lineage>
</organism>
<name>A0ABM5KE04_DIAVI</name>
<dbReference type="EnsemblMetazoa" id="XM_050652474.1">
    <property type="protein sequence ID" value="XP_050508431.1"/>
    <property type="gene ID" value="LOC114331188"/>
</dbReference>
<dbReference type="RefSeq" id="XP_050508431.1">
    <property type="nucleotide sequence ID" value="XM_050652474.1"/>
</dbReference>